<feature type="region of interest" description="Disordered" evidence="3">
    <location>
        <begin position="1234"/>
        <end position="1255"/>
    </location>
</feature>
<feature type="compositionally biased region" description="Polar residues" evidence="3">
    <location>
        <begin position="1242"/>
        <end position="1255"/>
    </location>
</feature>
<comment type="similarity">
    <text evidence="1">Belongs to the THADA family.</text>
</comment>
<evidence type="ECO:0000313" key="7">
    <source>
        <dbReference type="EMBL" id="KAK6950085.1"/>
    </source>
</evidence>
<dbReference type="PANTHER" id="PTHR14387:SF0">
    <property type="entry name" value="DUF2428 DOMAIN-CONTAINING PROTEIN"/>
    <property type="match status" value="1"/>
</dbReference>
<evidence type="ECO:0000256" key="2">
    <source>
        <dbReference type="ARBA" id="ARBA00022694"/>
    </source>
</evidence>
<dbReference type="PANTHER" id="PTHR14387">
    <property type="entry name" value="THADA/DEATH RECEPTOR INTERACTING PROTEIN"/>
    <property type="match status" value="1"/>
</dbReference>
<dbReference type="InterPro" id="IPR056842">
    <property type="entry name" value="THADA-like_TPR_C"/>
</dbReference>
<dbReference type="Pfam" id="PF25150">
    <property type="entry name" value="TPR_Trm732"/>
    <property type="match status" value="1"/>
</dbReference>
<evidence type="ECO:0000256" key="1">
    <source>
        <dbReference type="ARBA" id="ARBA00010409"/>
    </source>
</evidence>
<keyword evidence="2" id="KW-0819">tRNA processing</keyword>
<evidence type="ECO:0000313" key="8">
    <source>
        <dbReference type="Proteomes" id="UP001369815"/>
    </source>
</evidence>
<accession>A0AAX6MBQ5</accession>
<dbReference type="GO" id="GO:0005829">
    <property type="term" value="C:cytosol"/>
    <property type="evidence" value="ECO:0007669"/>
    <property type="project" value="TreeGrafter"/>
</dbReference>
<organism evidence="7 8">
    <name type="scientific">Daldinia eschscholtzii</name>
    <dbReference type="NCBI Taxonomy" id="292717"/>
    <lineage>
        <taxon>Eukaryota</taxon>
        <taxon>Fungi</taxon>
        <taxon>Dikarya</taxon>
        <taxon>Ascomycota</taxon>
        <taxon>Pezizomycotina</taxon>
        <taxon>Sordariomycetes</taxon>
        <taxon>Xylariomycetidae</taxon>
        <taxon>Xylariales</taxon>
        <taxon>Hypoxylaceae</taxon>
        <taxon>Daldinia</taxon>
    </lineage>
</organism>
<feature type="domain" description="tRNA (32-2'-O)-methyltransferase regulator THADA-like C-terminal TPR repeats region" evidence="6">
    <location>
        <begin position="713"/>
        <end position="862"/>
    </location>
</feature>
<gene>
    <name evidence="7" type="ORF">Daesc_008410</name>
</gene>
<dbReference type="GO" id="GO:0030488">
    <property type="term" value="P:tRNA methylation"/>
    <property type="evidence" value="ECO:0007669"/>
    <property type="project" value="TreeGrafter"/>
</dbReference>
<dbReference type="InterPro" id="IPR051954">
    <property type="entry name" value="tRNA_methyltransferase_THADA"/>
</dbReference>
<evidence type="ECO:0000259" key="5">
    <source>
        <dbReference type="Pfam" id="PF25150"/>
    </source>
</evidence>
<proteinExistence type="inferred from homology"/>
<dbReference type="Pfam" id="PF26523">
    <property type="entry name" value="Trm732_C"/>
    <property type="match status" value="1"/>
</dbReference>
<dbReference type="Proteomes" id="UP001369815">
    <property type="component" value="Unassembled WGS sequence"/>
</dbReference>
<dbReference type="EMBL" id="JBANMG010000008">
    <property type="protein sequence ID" value="KAK6950085.1"/>
    <property type="molecule type" value="Genomic_DNA"/>
</dbReference>
<evidence type="ECO:0000259" key="6">
    <source>
        <dbReference type="Pfam" id="PF25151"/>
    </source>
</evidence>
<feature type="region of interest" description="Disordered" evidence="3">
    <location>
        <begin position="410"/>
        <end position="436"/>
    </location>
</feature>
<evidence type="ECO:0000259" key="4">
    <source>
        <dbReference type="Pfam" id="PF10350"/>
    </source>
</evidence>
<dbReference type="SUPFAM" id="SSF48371">
    <property type="entry name" value="ARM repeat"/>
    <property type="match status" value="1"/>
</dbReference>
<dbReference type="InterPro" id="IPR019442">
    <property type="entry name" value="THADA/TRM732_DUF2428"/>
</dbReference>
<evidence type="ECO:0000256" key="3">
    <source>
        <dbReference type="SAM" id="MobiDB-lite"/>
    </source>
</evidence>
<dbReference type="Pfam" id="PF25151">
    <property type="entry name" value="TPR_Trm732_C"/>
    <property type="match status" value="1"/>
</dbReference>
<sequence length="1416" mass="158286">MKSSIASQVSETNFNPKHAVSWLEEQPEELQLWQVMFEELLVCAAKPRQYSGNACVKLHGFVEQCSKSSKPALLNFAFAEGTAMRLFDFFMEWNEKDSHRSMRLVLDYIAYMISNNPRSEVGTVVKATILNTTIATITQQASRPSVKSAMVVLDCFIQKKLVYLSSVLELYKSIHSLPQDEDVWDAFVASIFAWMELHYLCHVVGNLLVTIFTSFWYEDKDVKHEPNAWHRFIYKGLQMNLDYLEPIKFYVFVQLFNIDRAGSLVYLRYLSSLQTITSKDSNDWDLNSMLWLAMLEAGKKVGVVDEPGRDLEQESQSGFRLRADVLESVLCHDFQEARTSAVSLLIASPSTTKPYTAEALDLLKKYLPSFYEDSDPKMRYDVLGHSRNMIKRIQNTIESLRREADRISKKINKAKSNKPNSKLPTEASKDSQLDKRQNDTVTMLNNALRQHEDFVSWYVGFLKNELAPTTSYQRHITALKAMVFIVKPVSSHGSGMHTSSDLSTLLIDPTWFRSILDLIMDPFDDVRETAASLVMALSPETRHPSLQKQMEKLDKTPIEELRCFCKKADELARRTARADHSDGAARSFELLCRWSTSSEERMRIPLEILSSLEAKLSAAEQDLANAVLQAPVHGSFASLSMKFSREEIETLAEIQDRAVTCCQRIWRTVRHVLCDDSPEGHLPEELEEVEGLDTKDLLSYSFRAIHESRWAIRNCGLLLLRSLIDCLFGTSESKTSIEAGWDGRTIKIPYSKFRALPALLVNLLETGQQSSWVLIGTQTAESVFPALDIIRRAGPPEEFRDRLYGIIAWYLGSHIWHVREIAARTLCSFLLKPNWIDSIANLLASANTSNKLHGVLLTMKFLNERLSEVMPEQLSDGKIRGMCDLLEELISRNESIRACPETRAVYIEVISFITKLNMTRNVEQAGPAFESQNILPSWVFEFNNQPEVKAVPSALLDIRLGQEALLQAVRRPSSDTGDTSRQLLIAALKGDVNVACSMLEALSSIDLPAQPIEAQGSLIDTYIQVCLETDAPEPRTITLENMATLIDRALCDESKGLNHLPAYEAITKLWADLYTKPMNPSLSDAIIRVSGPLIAAVVLRPEQITQSELEPWLRSWGAMINDAGMADRTFDTRMAAVSAMCSFSKSVASKFTSANISPDSAHLPWLIALYDALNDDDDEVRAAAAAAATPILSNQSLISVEAGRRLLHWLLAHYGDVDEFRAHVVCRMTGNIPSLSSSSSSHTAPEQSPTGTHLSTTKTLLEGWTPAEAQLAEAMRFDDSLFVIEEQNLYVDEVREAHRWSEIFSSLPSSSSSSSSETATTKTTTAAAAAAVLSQWCLSGLNTLSRIAAKEGVDGPLGWTSKPEVFAICARIVISGAALAKAGDERIRDALKRFRDEGRRTEVSGLLLGMCGDLDE</sequence>
<reference evidence="7 8" key="1">
    <citation type="journal article" date="2024" name="Front Chem Biol">
        <title>Unveiling the potential of Daldinia eschscholtzii MFLUCC 19-0629 through bioactivity and bioinformatics studies for enhanced sustainable agriculture production.</title>
        <authorList>
            <person name="Brooks S."/>
            <person name="Weaver J.A."/>
            <person name="Klomchit A."/>
            <person name="Alharthi S.A."/>
            <person name="Onlamun T."/>
            <person name="Nurani R."/>
            <person name="Vong T.K."/>
            <person name="Alberti F."/>
            <person name="Greco C."/>
        </authorList>
    </citation>
    <scope>NUCLEOTIDE SEQUENCE [LARGE SCALE GENOMIC DNA]</scope>
    <source>
        <strain evidence="7">MFLUCC 19-0629</strain>
    </source>
</reference>
<comment type="caution">
    <text evidence="7">The sequence shown here is derived from an EMBL/GenBank/DDBJ whole genome shotgun (WGS) entry which is preliminary data.</text>
</comment>
<feature type="domain" description="DUF2428" evidence="4">
    <location>
        <begin position="654"/>
        <end position="708"/>
    </location>
</feature>
<evidence type="ECO:0008006" key="9">
    <source>
        <dbReference type="Google" id="ProtNLM"/>
    </source>
</evidence>
<protein>
    <recommendedName>
        <fullName evidence="9">DUF2428 domain-containing protein</fullName>
    </recommendedName>
</protein>
<dbReference type="Pfam" id="PF10350">
    <property type="entry name" value="DUF2428"/>
    <property type="match status" value="1"/>
</dbReference>
<name>A0AAX6MBQ5_9PEZI</name>
<dbReference type="InterPro" id="IPR016024">
    <property type="entry name" value="ARM-type_fold"/>
</dbReference>
<keyword evidence="8" id="KW-1185">Reference proteome</keyword>
<feature type="domain" description="tRNA (32-2'-O)-methyltransferase regulator THADA-like TPR repeats region" evidence="5">
    <location>
        <begin position="228"/>
        <end position="528"/>
    </location>
</feature>
<dbReference type="InterPro" id="IPR056843">
    <property type="entry name" value="THADA-like_TPR"/>
</dbReference>
<feature type="compositionally biased region" description="Basic and acidic residues" evidence="3">
    <location>
        <begin position="427"/>
        <end position="436"/>
    </location>
</feature>